<name>A0A1M5M4D9_FLAJO</name>
<dbReference type="AlphaFoldDB" id="A0A1M5M4D9"/>
<dbReference type="Proteomes" id="UP000184112">
    <property type="component" value="Unassembled WGS sequence"/>
</dbReference>
<evidence type="ECO:0000313" key="1">
    <source>
        <dbReference type="EMBL" id="SHG72167.1"/>
    </source>
</evidence>
<dbReference type="EMBL" id="FQWH01000004">
    <property type="protein sequence ID" value="SHG72167.1"/>
    <property type="molecule type" value="Genomic_DNA"/>
</dbReference>
<accession>A0A1M5M4D9</accession>
<organism evidence="1 2">
    <name type="scientific">Flavobacterium johnsoniae</name>
    <name type="common">Cytophaga johnsonae</name>
    <dbReference type="NCBI Taxonomy" id="986"/>
    <lineage>
        <taxon>Bacteria</taxon>
        <taxon>Pseudomonadati</taxon>
        <taxon>Bacteroidota</taxon>
        <taxon>Flavobacteriia</taxon>
        <taxon>Flavobacteriales</taxon>
        <taxon>Flavobacteriaceae</taxon>
        <taxon>Flavobacterium</taxon>
    </lineage>
</organism>
<proteinExistence type="predicted"/>
<reference evidence="1 2" key="1">
    <citation type="submission" date="2016-11" db="EMBL/GenBank/DDBJ databases">
        <authorList>
            <person name="Jaros S."/>
            <person name="Januszkiewicz K."/>
            <person name="Wedrychowicz H."/>
        </authorList>
    </citation>
    <scope>NUCLEOTIDE SEQUENCE [LARGE SCALE GENOMIC DNA]</scope>
    <source>
        <strain evidence="1 2">DSM 6792</strain>
    </source>
</reference>
<sequence>MRNDNCQFAQKDLKKWGDLKSNLFTTFVLN</sequence>
<evidence type="ECO:0000313" key="2">
    <source>
        <dbReference type="Proteomes" id="UP000184112"/>
    </source>
</evidence>
<gene>
    <name evidence="1" type="ORF">SAMN05444388_10444</name>
</gene>
<protein>
    <submittedName>
        <fullName evidence="1">Uncharacterized protein</fullName>
    </submittedName>
</protein>